<dbReference type="RefSeq" id="WP_190887419.1">
    <property type="nucleotide sequence ID" value="NZ_JACWZY010000009.1"/>
</dbReference>
<reference evidence="1" key="1">
    <citation type="submission" date="2020-09" db="EMBL/GenBank/DDBJ databases">
        <authorList>
            <person name="Kim M.K."/>
        </authorList>
    </citation>
    <scope>NUCLEOTIDE SEQUENCE</scope>
    <source>
        <strain evidence="1">BT702</strain>
    </source>
</reference>
<name>A0A926Y0B9_9BACT</name>
<accession>A0A926Y0B9</accession>
<dbReference type="AlphaFoldDB" id="A0A926Y0B9"/>
<evidence type="ECO:0000313" key="1">
    <source>
        <dbReference type="EMBL" id="MBD2701567.1"/>
    </source>
</evidence>
<gene>
    <name evidence="1" type="ORF">IC229_13030</name>
</gene>
<protein>
    <submittedName>
        <fullName evidence="1">Uncharacterized protein</fullName>
    </submittedName>
</protein>
<dbReference type="Proteomes" id="UP000598820">
    <property type="component" value="Unassembled WGS sequence"/>
</dbReference>
<organism evidence="1 2">
    <name type="scientific">Spirosoma profusum</name>
    <dbReference type="NCBI Taxonomy" id="2771354"/>
    <lineage>
        <taxon>Bacteria</taxon>
        <taxon>Pseudomonadati</taxon>
        <taxon>Bacteroidota</taxon>
        <taxon>Cytophagia</taxon>
        <taxon>Cytophagales</taxon>
        <taxon>Cytophagaceae</taxon>
        <taxon>Spirosoma</taxon>
    </lineage>
</organism>
<proteinExistence type="predicted"/>
<sequence length="124" mass="13793">MSKQAYIQNVIDWVRLRGYSAIKANAADYTMPASYGRQLDGQSFVPDVTGQQGDQKSYFEIVLKTKDTDYLTVKLKLLHQLAQLSGGQLFLMTPKGHSLFAKAIADANRITAEIIILPDIKKMG</sequence>
<dbReference type="EMBL" id="JACWZY010000009">
    <property type="protein sequence ID" value="MBD2701567.1"/>
    <property type="molecule type" value="Genomic_DNA"/>
</dbReference>
<evidence type="ECO:0000313" key="2">
    <source>
        <dbReference type="Proteomes" id="UP000598820"/>
    </source>
</evidence>
<comment type="caution">
    <text evidence="1">The sequence shown here is derived from an EMBL/GenBank/DDBJ whole genome shotgun (WGS) entry which is preliminary data.</text>
</comment>
<keyword evidence="2" id="KW-1185">Reference proteome</keyword>